<evidence type="ECO:0000259" key="3">
    <source>
        <dbReference type="SMART" id="SM00244"/>
    </source>
</evidence>
<dbReference type="EMBL" id="NEXJ01000053">
    <property type="protein sequence ID" value="PSN91209.1"/>
    <property type="molecule type" value="Genomic_DNA"/>
</dbReference>
<sequence length="277" mass="30861">MANIILTAVGAFILLVVLAIFLSGIKILKEWERAPVLTLGRYRGLKGPGVIYVVPFISRVPFVISTRLQAMAFKTEQTLTKDNVPVVVDAVMYFQPVDFEKVVLGAENYALATQFAAQTTIREVIGQVTFDEILSERERIGARIREIIDSKTEAWGIKVVSTEIRDVIIPPALQDAMSRQAQAERERRARVTLAIAEYEAAQKMTEAAKYYETNNIAFQLRWMNIVYELGLQGKNTIMLIPTNMPPVGVSGSVPPYGYFGVKELTERAKGTEGQQTS</sequence>
<dbReference type="InterPro" id="IPR001972">
    <property type="entry name" value="Stomatin_HflK_fam"/>
</dbReference>
<comment type="similarity">
    <text evidence="2">Belongs to the band 7/mec-2 family.</text>
</comment>
<dbReference type="Gene3D" id="3.30.479.30">
    <property type="entry name" value="Band 7 domain"/>
    <property type="match status" value="1"/>
</dbReference>
<comment type="subcellular location">
    <subcellularLocation>
        <location evidence="1">Membrane</location>
        <topology evidence="1">Single-pass membrane protein</topology>
    </subcellularLocation>
</comment>
<dbReference type="SUPFAM" id="SSF117892">
    <property type="entry name" value="Band 7/SPFH domain"/>
    <property type="match status" value="1"/>
</dbReference>
<feature type="domain" description="Band 7" evidence="3">
    <location>
        <begin position="23"/>
        <end position="181"/>
    </location>
</feature>
<dbReference type="Proteomes" id="UP000240490">
    <property type="component" value="Unassembled WGS sequence"/>
</dbReference>
<accession>A0A2R6AXU6</accession>
<dbReference type="PANTHER" id="PTHR10264:SF19">
    <property type="entry name" value="AT06885P-RELATED"/>
    <property type="match status" value="1"/>
</dbReference>
<dbReference type="FunFam" id="3.30.479.30:FF:000004">
    <property type="entry name" value="Putative membrane protease family, stomatin"/>
    <property type="match status" value="1"/>
</dbReference>
<reference evidence="4 5" key="1">
    <citation type="submission" date="2017-04" db="EMBL/GenBank/DDBJ databases">
        <title>Novel microbial lineages endemic to geothermal iron-oxide mats fill important gaps in the evolutionary history of Archaea.</title>
        <authorList>
            <person name="Jay Z.J."/>
            <person name="Beam J.P."/>
            <person name="Dlakic M."/>
            <person name="Rusch D.B."/>
            <person name="Kozubal M.A."/>
            <person name="Inskeep W.P."/>
        </authorList>
    </citation>
    <scope>NUCLEOTIDE SEQUENCE [LARGE SCALE GENOMIC DNA]</scope>
    <source>
        <strain evidence="4">ECH_B_SAG-M15</strain>
    </source>
</reference>
<evidence type="ECO:0000256" key="2">
    <source>
        <dbReference type="ARBA" id="ARBA00008164"/>
    </source>
</evidence>
<dbReference type="PRINTS" id="PR00721">
    <property type="entry name" value="STOMATIN"/>
</dbReference>
<comment type="caution">
    <text evidence="4">The sequence shown here is derived from an EMBL/GenBank/DDBJ whole genome shotgun (WGS) entry which is preliminary data.</text>
</comment>
<dbReference type="GO" id="GO:0098552">
    <property type="term" value="C:side of membrane"/>
    <property type="evidence" value="ECO:0007669"/>
    <property type="project" value="UniProtKB-ARBA"/>
</dbReference>
<dbReference type="Pfam" id="PF01145">
    <property type="entry name" value="Band_7"/>
    <property type="match status" value="1"/>
</dbReference>
<evidence type="ECO:0000256" key="1">
    <source>
        <dbReference type="ARBA" id="ARBA00004167"/>
    </source>
</evidence>
<organism evidence="4 5">
    <name type="scientific">Candidatus Marsarchaeota G2 archaeon ECH_B_SAG-M15</name>
    <dbReference type="NCBI Taxonomy" id="1978162"/>
    <lineage>
        <taxon>Archaea</taxon>
        <taxon>Candidatus Marsarchaeota</taxon>
        <taxon>Candidatus Marsarchaeota group 2</taxon>
    </lineage>
</organism>
<dbReference type="GO" id="GO:0005886">
    <property type="term" value="C:plasma membrane"/>
    <property type="evidence" value="ECO:0007669"/>
    <property type="project" value="InterPro"/>
</dbReference>
<gene>
    <name evidence="4" type="ORF">B9Q08_03245</name>
</gene>
<evidence type="ECO:0000313" key="5">
    <source>
        <dbReference type="Proteomes" id="UP000240490"/>
    </source>
</evidence>
<dbReference type="InterPro" id="IPR036013">
    <property type="entry name" value="Band_7/SPFH_dom_sf"/>
</dbReference>
<name>A0A2R6AXU6_9ARCH</name>
<dbReference type="PANTHER" id="PTHR10264">
    <property type="entry name" value="BAND 7 PROTEIN-RELATED"/>
    <property type="match status" value="1"/>
</dbReference>
<dbReference type="SMART" id="SM00244">
    <property type="entry name" value="PHB"/>
    <property type="match status" value="1"/>
</dbReference>
<evidence type="ECO:0000313" key="4">
    <source>
        <dbReference type="EMBL" id="PSN91209.1"/>
    </source>
</evidence>
<dbReference type="Gene3D" id="6.10.250.2090">
    <property type="match status" value="1"/>
</dbReference>
<protein>
    <submittedName>
        <fullName evidence="4">Peptidase</fullName>
    </submittedName>
</protein>
<proteinExistence type="inferred from homology"/>
<dbReference type="InterPro" id="IPR043202">
    <property type="entry name" value="Band-7_stomatin-like"/>
</dbReference>
<dbReference type="InterPro" id="IPR001107">
    <property type="entry name" value="Band_7"/>
</dbReference>
<dbReference type="AlphaFoldDB" id="A0A2R6AXU6"/>